<dbReference type="EMBL" id="CP033367">
    <property type="protein sequence ID" value="QKD01961.1"/>
    <property type="molecule type" value="Genomic_DNA"/>
</dbReference>
<dbReference type="RefSeq" id="WP_080680826.1">
    <property type="nucleotide sequence ID" value="NZ_CP033367.1"/>
</dbReference>
<evidence type="ECO:0000313" key="1">
    <source>
        <dbReference type="EMBL" id="QKD01961.1"/>
    </source>
</evidence>
<reference evidence="1 2" key="1">
    <citation type="submission" date="2018-10" db="EMBL/GenBank/DDBJ databases">
        <authorList>
            <person name="Perry B.J."/>
            <person name="Sullivan J.T."/>
            <person name="Murphy R.J.T."/>
            <person name="Ramsay J.P."/>
            <person name="Ronson C.W."/>
        </authorList>
    </citation>
    <scope>NUCLEOTIDE SEQUENCE [LARGE SCALE GENOMIC DNA]</scope>
    <source>
        <strain evidence="1 2">R88b</strain>
    </source>
</reference>
<organism evidence="1 2">
    <name type="scientific">Mesorhizobium loti R88b</name>
    <dbReference type="NCBI Taxonomy" id="935548"/>
    <lineage>
        <taxon>Bacteria</taxon>
        <taxon>Pseudomonadati</taxon>
        <taxon>Pseudomonadota</taxon>
        <taxon>Alphaproteobacteria</taxon>
        <taxon>Hyphomicrobiales</taxon>
        <taxon>Phyllobacteriaceae</taxon>
        <taxon>Mesorhizobium</taxon>
    </lineage>
</organism>
<protein>
    <submittedName>
        <fullName evidence="1">Uncharacterized protein</fullName>
    </submittedName>
</protein>
<accession>A0A6M7WSB6</accession>
<evidence type="ECO:0000313" key="2">
    <source>
        <dbReference type="Proteomes" id="UP000503017"/>
    </source>
</evidence>
<dbReference type="AlphaFoldDB" id="A0A6M7WSB6"/>
<gene>
    <name evidence="1" type="ORF">EB235_10985</name>
</gene>
<sequence length="88" mass="9767">MRIRTTTHNHPGEAGVILLDQPIQNLIVATDIRDGTTTLFGTASLQATYSGQYDIRVELTPAELTQVYGLLVKNLLEEIQELKKTQNS</sequence>
<dbReference type="Proteomes" id="UP000503017">
    <property type="component" value="Chromosome"/>
</dbReference>
<name>A0A6M7WSB6_RHILI</name>
<proteinExistence type="predicted"/>